<dbReference type="InParanoid" id="K1QN81"/>
<proteinExistence type="inferred from homology"/>
<dbReference type="GO" id="GO:0005576">
    <property type="term" value="C:extracellular region"/>
    <property type="evidence" value="ECO:0007669"/>
    <property type="project" value="UniProtKB-SubCell"/>
</dbReference>
<dbReference type="EMBL" id="JH818503">
    <property type="protein sequence ID" value="EKC32504.1"/>
    <property type="molecule type" value="Genomic_DNA"/>
</dbReference>
<gene>
    <name evidence="7" type="ORF">CGI_10007364</name>
</gene>
<accession>K1QN81</accession>
<feature type="region of interest" description="Disordered" evidence="5">
    <location>
        <begin position="1008"/>
        <end position="1031"/>
    </location>
</feature>
<keyword evidence="3" id="KW-0964">Secreted</keyword>
<evidence type="ECO:0000313" key="7">
    <source>
        <dbReference type="EMBL" id="EKC32504.1"/>
    </source>
</evidence>
<organism evidence="7">
    <name type="scientific">Magallana gigas</name>
    <name type="common">Pacific oyster</name>
    <name type="synonym">Crassostrea gigas</name>
    <dbReference type="NCBI Taxonomy" id="29159"/>
    <lineage>
        <taxon>Eukaryota</taxon>
        <taxon>Metazoa</taxon>
        <taxon>Spiralia</taxon>
        <taxon>Lophotrochozoa</taxon>
        <taxon>Mollusca</taxon>
        <taxon>Bivalvia</taxon>
        <taxon>Autobranchia</taxon>
        <taxon>Pteriomorphia</taxon>
        <taxon>Ostreida</taxon>
        <taxon>Ostreoidea</taxon>
        <taxon>Ostreidae</taxon>
        <taxon>Magallana</taxon>
    </lineage>
</organism>
<evidence type="ECO:0000256" key="5">
    <source>
        <dbReference type="SAM" id="MobiDB-lite"/>
    </source>
</evidence>
<dbReference type="InterPro" id="IPR031248">
    <property type="entry name" value="RNF213"/>
</dbReference>
<keyword evidence="4" id="KW-1015">Disulfide bond</keyword>
<comment type="similarity">
    <text evidence="2">Belongs to the dermatopontin family.</text>
</comment>
<evidence type="ECO:0000256" key="3">
    <source>
        <dbReference type="ARBA" id="ARBA00022525"/>
    </source>
</evidence>
<evidence type="ECO:0000256" key="6">
    <source>
        <dbReference type="SAM" id="SignalP"/>
    </source>
</evidence>
<keyword evidence="6" id="KW-0732">Signal</keyword>
<evidence type="ECO:0000256" key="4">
    <source>
        <dbReference type="ARBA" id="ARBA00023157"/>
    </source>
</evidence>
<evidence type="ECO:0000256" key="2">
    <source>
        <dbReference type="ARBA" id="ARBA00008712"/>
    </source>
</evidence>
<name>K1QN81_MAGGI</name>
<dbReference type="GO" id="GO:0004842">
    <property type="term" value="F:ubiquitin-protein transferase activity"/>
    <property type="evidence" value="ECO:0007669"/>
    <property type="project" value="InterPro"/>
</dbReference>
<feature type="signal peptide" evidence="6">
    <location>
        <begin position="1"/>
        <end position="25"/>
    </location>
</feature>
<dbReference type="InterPro" id="IPR026645">
    <property type="entry name" value="Dermatopontin"/>
</dbReference>
<reference evidence="7" key="1">
    <citation type="journal article" date="2012" name="Nature">
        <title>The oyster genome reveals stress adaptation and complexity of shell formation.</title>
        <authorList>
            <person name="Zhang G."/>
            <person name="Fang X."/>
            <person name="Guo X."/>
            <person name="Li L."/>
            <person name="Luo R."/>
            <person name="Xu F."/>
            <person name="Yang P."/>
            <person name="Zhang L."/>
            <person name="Wang X."/>
            <person name="Qi H."/>
            <person name="Xiong Z."/>
            <person name="Que H."/>
            <person name="Xie Y."/>
            <person name="Holland P.W."/>
            <person name="Paps J."/>
            <person name="Zhu Y."/>
            <person name="Wu F."/>
            <person name="Chen Y."/>
            <person name="Wang J."/>
            <person name="Peng C."/>
            <person name="Meng J."/>
            <person name="Yang L."/>
            <person name="Liu J."/>
            <person name="Wen B."/>
            <person name="Zhang N."/>
            <person name="Huang Z."/>
            <person name="Zhu Q."/>
            <person name="Feng Y."/>
            <person name="Mount A."/>
            <person name="Hedgecock D."/>
            <person name="Xu Z."/>
            <person name="Liu Y."/>
            <person name="Domazet-Loso T."/>
            <person name="Du Y."/>
            <person name="Sun X."/>
            <person name="Zhang S."/>
            <person name="Liu B."/>
            <person name="Cheng P."/>
            <person name="Jiang X."/>
            <person name="Li J."/>
            <person name="Fan D."/>
            <person name="Wang W."/>
            <person name="Fu W."/>
            <person name="Wang T."/>
            <person name="Wang B."/>
            <person name="Zhang J."/>
            <person name="Peng Z."/>
            <person name="Li Y."/>
            <person name="Li N."/>
            <person name="Wang J."/>
            <person name="Chen M."/>
            <person name="He Y."/>
            <person name="Tan F."/>
            <person name="Song X."/>
            <person name="Zheng Q."/>
            <person name="Huang R."/>
            <person name="Yang H."/>
            <person name="Du X."/>
            <person name="Chen L."/>
            <person name="Yang M."/>
            <person name="Gaffney P.M."/>
            <person name="Wang S."/>
            <person name="Luo L."/>
            <person name="She Z."/>
            <person name="Ming Y."/>
            <person name="Huang W."/>
            <person name="Zhang S."/>
            <person name="Huang B."/>
            <person name="Zhang Y."/>
            <person name="Qu T."/>
            <person name="Ni P."/>
            <person name="Miao G."/>
            <person name="Wang J."/>
            <person name="Wang Q."/>
            <person name="Steinberg C.E."/>
            <person name="Wang H."/>
            <person name="Li N."/>
            <person name="Qian L."/>
            <person name="Zhang G."/>
            <person name="Li Y."/>
            <person name="Yang H."/>
            <person name="Liu X."/>
            <person name="Wang J."/>
            <person name="Yin Y."/>
            <person name="Wang J."/>
        </authorList>
    </citation>
    <scope>NUCLEOTIDE SEQUENCE [LARGE SCALE GENOMIC DNA]</scope>
    <source>
        <strain evidence="7">05x7-T-G4-1.051#20</strain>
    </source>
</reference>
<evidence type="ECO:0000256" key="1">
    <source>
        <dbReference type="ARBA" id="ARBA00004613"/>
    </source>
</evidence>
<feature type="compositionally biased region" description="Acidic residues" evidence="5">
    <location>
        <begin position="1012"/>
        <end position="1031"/>
    </location>
</feature>
<dbReference type="Pfam" id="PF14704">
    <property type="entry name" value="DERM"/>
    <property type="match status" value="1"/>
</dbReference>
<dbReference type="HOGENOM" id="CLU_244735_0_0_1"/>
<dbReference type="PANTHER" id="PTHR22605:SF16">
    <property type="entry name" value="E3 UBIQUITIN-PROTEIN LIGASE RNF213"/>
    <property type="match status" value="1"/>
</dbReference>
<comment type="subcellular location">
    <subcellularLocation>
        <location evidence="1">Secreted</location>
    </subcellularLocation>
</comment>
<protein>
    <submittedName>
        <fullName evidence="7">Protein ALO17</fullName>
    </submittedName>
</protein>
<dbReference type="PANTHER" id="PTHR22605">
    <property type="entry name" value="RZ-TYPE DOMAIN-CONTAINING PROTEIN"/>
    <property type="match status" value="1"/>
</dbReference>
<dbReference type="GO" id="GO:0016887">
    <property type="term" value="F:ATP hydrolysis activity"/>
    <property type="evidence" value="ECO:0007669"/>
    <property type="project" value="InterPro"/>
</dbReference>
<feature type="chain" id="PRO_5043691244" evidence="6">
    <location>
        <begin position="26"/>
        <end position="1590"/>
    </location>
</feature>
<sequence length="1590" mass="181372">MPKNNKMFSLAPALYVVVVSVVVSGWKNSYDQPLNFNCHSDLYSISRFTSKHDNGPEDRIFDFECRRVYSVSGPVYCSWSGYVNNYDALVLFTCPNEGYLNGVHSVHHNGAEDRIFKFRCCTPRSGHCLKNCHWTGFVNGMDAYFSYFVPYSYVIRGVSSIHDNGPEDRIFQFEICQAFWEMLLPKVEEFAKQRETDIVSAISILYIIDRFSLDVKASAYTPLFKALVQVDIDYKEVISNFNEKDAKAMLECLSPLFRMDYLLPRSFVAALEFEQLKDVVPTELIPVEVTLAGLYYFSKKHKVTTHKNEVIEKGCNLNDTILSSKDLQDKRSKLLSKDSGCLLTKAAQEVWTAYEDLLSGQITVGNFRLVQKNKDNFFKIIKIMIERDKKDVVFSETCTTQLVNIRDKEISHFERILCDVRIFTDMCHHFEVDTLAFDEALSTFQDLTGHKIGSLCNPVSLSKVEDVEAYMPVICAFTVEDEILDIIPQLHECSKGILFMKLWERRGKRCVDDKGGVPLAANEVISQVWEPIYENLLAIAKRIRDGTMLFSEFQKHFGIMPDEHLIKEFGHLSAGGDKEWIEKRMEQIRQHKTVQQCVNGAHVIMNVVETYGLEGDFHQMDLIVEMARGKDIAMNKLDKDLIKATVSLKGMTEKQVECLRVFMDCKPLVEWVRESMKNLQELKVFVDLASISAGEGAMEVDRVKCLHAATTGYAPLIFNLDKACGSKIFLEKCELVWKELDSDPNLPKKLIDTKRQLEWLNSVKSAQGSVEVTSMRQAEAINSVGIYVVGKVDPSMTIDKPSLEDVLQLHVQEDTEGSRLRKKYKHKELQELQSKLMLVAGKAEMGKDDVDRFTIVFDAIVRLCNVYIKLVSSGCVLFSNWQAKFLCDPDRKVCAFIKFGSGNGCTQLKGGRNEGDDVSTIIPRLAKFMEVCLEEWLKYIDHKRDEYQHLNFFTIDQMVILQKELVLMGGEVEPSDLIYPLLSIVKHDCTKMDLIGALKKAKGDVSQKMAEQEVEMEDNEEEEEDVDPDEEDNTKAIAVAKFIAEIINSGYSDKLAREALKSGLDPENIEEGIVWCIDHEDLAVADMETEVSEDQVEVKVEEFEGWTKPGISISDITQNILSGLQIEEDTLFVKLKQLWSEFLSSISSSVSDYLSVEHLGIILRRLAETETFTVNRPLIPGFERGAPNLLLCPQDEILNTVLTIYSDDLDQPLPQSDEILMCTPHTTLDEVEIFWRRAVFDTTDRIHCLVSGDLLDYEVSDRGERRLDYHMQRATENGIPYKLVVVCSTERENHSRIVAALDKYRRPPIPLLSHEKTAEFIKEKLTFNLKKPRVRPSAEADNENCTVRVVKSWRAGVGKTLHKKRLAEKLESLHSGVVRTNKAVVSIPLHEREINIDSIMSVLLQNTLHPGKIEPRLFHIDLSHEVQEGVDYLLFQLLILSCLTNSTGHVWRKLPYDLYIVETMPLLARDYQDQRGYIKCMHRCLDLLPDVTCRSPLESVKKYQGNALDIGESDLLFDDAEFRSSMFQRPFQYLYRLDMNRGLGDGHGLGFWSEFIFPFLMPNGSNVLKDSRLNCFFSGRFRALTASVGK</sequence>